<feature type="region of interest" description="Disordered" evidence="1">
    <location>
        <begin position="1"/>
        <end position="40"/>
    </location>
</feature>
<reference evidence="2 3" key="1">
    <citation type="submission" date="2006-03" db="EMBL/GenBank/DDBJ databases">
        <title>Complete sequence of Shewanella denitrificans OS217.</title>
        <authorList>
            <consortium name="US DOE Joint Genome Institute"/>
            <person name="Copeland A."/>
            <person name="Lucas S."/>
            <person name="Lapidus A."/>
            <person name="Barry K."/>
            <person name="Detter J.C."/>
            <person name="Glavina del Rio T."/>
            <person name="Hammon N."/>
            <person name="Israni S."/>
            <person name="Dalin E."/>
            <person name="Tice H."/>
            <person name="Pitluck S."/>
            <person name="Brettin T."/>
            <person name="Bruce D."/>
            <person name="Han C."/>
            <person name="Tapia R."/>
            <person name="Gilna P."/>
            <person name="Kiss H."/>
            <person name="Schmutz J."/>
            <person name="Larimer F."/>
            <person name="Land M."/>
            <person name="Hauser L."/>
            <person name="Kyrpides N."/>
            <person name="Lykidis A."/>
            <person name="Richardson P."/>
        </authorList>
    </citation>
    <scope>NUCLEOTIDE SEQUENCE [LARGE SCALE GENOMIC DNA]</scope>
    <source>
        <strain evidence="3">OS217 / ATCC BAA-1090 / DSM 15013</strain>
    </source>
</reference>
<sequence length="232" mass="25502">MNKGSDMYAQVEKPKEHQSKAAASSVAQKKSNVKQGFGIVDNRPETVAQRRLKKMAYKPPRTKLSGAIQSNSYSKDQKATETAQCVLVAQLATRQSSPVQFQGGMENLRDLILQWNYLPGIQVVVQPTDFVGGTYTVRFTRDNGVISLQQANEWVQNALNHAPQNESSSDESSSGDAFIEHDCAIVLGDGTMTSGRVVSAMGDGLFWVRIQDTNTQIPARRNVGGWYEFAAE</sequence>
<accession>Q12JG1</accession>
<proteinExistence type="predicted"/>
<dbReference type="Proteomes" id="UP000001982">
    <property type="component" value="Chromosome"/>
</dbReference>
<dbReference type="KEGG" id="sdn:Sden_3139"/>
<dbReference type="STRING" id="318161.Sden_3139"/>
<keyword evidence="3" id="KW-1185">Reference proteome</keyword>
<dbReference type="eggNOG" id="ENOG5033A2K">
    <property type="taxonomic scope" value="Bacteria"/>
</dbReference>
<feature type="compositionally biased region" description="Low complexity" evidence="1">
    <location>
        <begin position="20"/>
        <end position="35"/>
    </location>
</feature>
<evidence type="ECO:0000313" key="3">
    <source>
        <dbReference type="Proteomes" id="UP000001982"/>
    </source>
</evidence>
<name>Q12JG1_SHEDO</name>
<organism evidence="2 3">
    <name type="scientific">Shewanella denitrificans (strain OS217 / ATCC BAA-1090 / DSM 15013)</name>
    <dbReference type="NCBI Taxonomy" id="318161"/>
    <lineage>
        <taxon>Bacteria</taxon>
        <taxon>Pseudomonadati</taxon>
        <taxon>Pseudomonadota</taxon>
        <taxon>Gammaproteobacteria</taxon>
        <taxon>Alteromonadales</taxon>
        <taxon>Shewanellaceae</taxon>
        <taxon>Shewanella</taxon>
    </lineage>
</organism>
<gene>
    <name evidence="2" type="ordered locus">Sden_3139</name>
</gene>
<evidence type="ECO:0000256" key="1">
    <source>
        <dbReference type="SAM" id="MobiDB-lite"/>
    </source>
</evidence>
<protein>
    <submittedName>
        <fullName evidence="2">Uncharacterized protein</fullName>
    </submittedName>
</protein>
<evidence type="ECO:0000313" key="2">
    <source>
        <dbReference type="EMBL" id="ABE56415.1"/>
    </source>
</evidence>
<dbReference type="HOGENOM" id="CLU_1194230_0_0_6"/>
<dbReference type="EMBL" id="CP000302">
    <property type="protein sequence ID" value="ABE56415.1"/>
    <property type="molecule type" value="Genomic_DNA"/>
</dbReference>
<dbReference type="AlphaFoldDB" id="Q12JG1"/>